<dbReference type="InterPro" id="IPR008265">
    <property type="entry name" value="Lipase_GDSL_AS"/>
</dbReference>
<dbReference type="AlphaFoldDB" id="A0A6A1WP53"/>
<dbReference type="Gene3D" id="3.40.50.1110">
    <property type="entry name" value="SGNH hydrolase"/>
    <property type="match status" value="1"/>
</dbReference>
<sequence length="386" mass="42702">MQLLFVKLSSFTSFNKWLFNLIVFVHCCNVRAITKLPPNETVPAVIVFGDSIVDTGNNNNLKTIAKCNFSPYGTDLIRGGVPTGRFSNGKMCNAFLSLSQLLSGILLVILTCTRLIDFISTPKMEEFGIKDLLPAYLSPKLQPQDLKTGVCFASGGAGFDPLTSNVALELFKAYMVKLKGIVGEEGTKFILAKSLFLVAAGSNDISNTYFGLRQYEYDVASYTTLVVNYAAIFFRELYELGARRIAVFGAPPLGCLPSLRTLAGGVNRQCSEKHNKAAKLFNAKLSRMLHALHWNLINSRMVYIDIYYPLLDLIENPHKYGFEYGDRGCCGTGNLEVAILCNPTTATCMNVSQYVFWDSYHPTEGAYKALFSGLVPKYMPSLFFGK</sequence>
<gene>
    <name evidence="2" type="ORF">CJ030_MR1G028197</name>
    <name evidence="3" type="ORF">CJ030_MR1G028206</name>
</gene>
<dbReference type="PROSITE" id="PS01098">
    <property type="entry name" value="LIPASE_GDSL_SER"/>
    <property type="match status" value="1"/>
</dbReference>
<protein>
    <submittedName>
        <fullName evidence="3">GDSL esterase/lipase EXL3</fullName>
    </submittedName>
</protein>
<reference evidence="3" key="1">
    <citation type="submission" date="2018-07" db="EMBL/GenBank/DDBJ databases">
        <authorList>
            <person name="Gao Z.-S."/>
            <person name="Jia H.-M."/>
            <person name="Jia H.-J."/>
            <person name="Cai Q.-L."/>
            <person name="Wang Y."/>
            <person name="Zhao H.-B."/>
        </authorList>
    </citation>
    <scope>NUCLEOTIDE SEQUENCE</scope>
    <source>
        <tissue evidence="3">Leaves</tissue>
    </source>
</reference>
<evidence type="ECO:0000313" key="2">
    <source>
        <dbReference type="EMBL" id="KAB1227076.1"/>
    </source>
</evidence>
<comment type="similarity">
    <text evidence="1">Belongs to the 'GDSL' lipolytic enzyme family.</text>
</comment>
<reference evidence="3" key="3">
    <citation type="submission" date="2019-09" db="EMBL/GenBank/DDBJ databases">
        <authorList>
            <person name="Gao Z."/>
        </authorList>
    </citation>
    <scope>NUCLEOTIDE SEQUENCE</scope>
    <source>
        <tissue evidence="3">Leaves</tissue>
    </source>
</reference>
<dbReference type="Pfam" id="PF00657">
    <property type="entry name" value="Lipase_GDSL"/>
    <property type="match status" value="1"/>
</dbReference>
<dbReference type="OrthoDB" id="1600564at2759"/>
<dbReference type="FunFam" id="3.40.50.1110:FF:000003">
    <property type="entry name" value="GDSL esterase/lipase APG"/>
    <property type="match status" value="1"/>
</dbReference>
<dbReference type="EMBL" id="RXIC02000019">
    <property type="protein sequence ID" value="KAB1227085.1"/>
    <property type="molecule type" value="Genomic_DNA"/>
</dbReference>
<organism evidence="3 4">
    <name type="scientific">Morella rubra</name>
    <name type="common">Chinese bayberry</name>
    <dbReference type="NCBI Taxonomy" id="262757"/>
    <lineage>
        <taxon>Eukaryota</taxon>
        <taxon>Viridiplantae</taxon>
        <taxon>Streptophyta</taxon>
        <taxon>Embryophyta</taxon>
        <taxon>Tracheophyta</taxon>
        <taxon>Spermatophyta</taxon>
        <taxon>Magnoliopsida</taxon>
        <taxon>eudicotyledons</taxon>
        <taxon>Gunneridae</taxon>
        <taxon>Pentapetalae</taxon>
        <taxon>rosids</taxon>
        <taxon>fabids</taxon>
        <taxon>Fagales</taxon>
        <taxon>Myricaceae</taxon>
        <taxon>Morella</taxon>
    </lineage>
</organism>
<accession>A0A6A1WP53</accession>
<reference evidence="3 4" key="2">
    <citation type="journal article" date="2019" name="Plant Biotechnol. J.">
        <title>The red bayberry genome and genetic basis of sex determination.</title>
        <authorList>
            <person name="Jia H.M."/>
            <person name="Jia H.J."/>
            <person name="Cai Q.L."/>
            <person name="Wang Y."/>
            <person name="Zhao H.B."/>
            <person name="Yang W.F."/>
            <person name="Wang G.Y."/>
            <person name="Li Y.H."/>
            <person name="Zhan D.L."/>
            <person name="Shen Y.T."/>
            <person name="Niu Q.F."/>
            <person name="Chang L."/>
            <person name="Qiu J."/>
            <person name="Zhao L."/>
            <person name="Xie H.B."/>
            <person name="Fu W.Y."/>
            <person name="Jin J."/>
            <person name="Li X.W."/>
            <person name="Jiao Y."/>
            <person name="Zhou C.C."/>
            <person name="Tu T."/>
            <person name="Chai C.Y."/>
            <person name="Gao J.L."/>
            <person name="Fan L.J."/>
            <person name="van de Weg E."/>
            <person name="Wang J.Y."/>
            <person name="Gao Z.S."/>
        </authorList>
    </citation>
    <scope>NUCLEOTIDE SEQUENCE [LARGE SCALE GENOMIC DNA]</scope>
    <source>
        <tissue evidence="3">Leaves</tissue>
    </source>
</reference>
<comment type="caution">
    <text evidence="3">The sequence shown here is derived from an EMBL/GenBank/DDBJ whole genome shotgun (WGS) entry which is preliminary data.</text>
</comment>
<dbReference type="EMBL" id="RXIC02000019">
    <property type="protein sequence ID" value="KAB1227076.1"/>
    <property type="molecule type" value="Genomic_DNA"/>
</dbReference>
<dbReference type="InterPro" id="IPR050592">
    <property type="entry name" value="GDSL_lipolytic_enzyme"/>
</dbReference>
<dbReference type="GO" id="GO:0006629">
    <property type="term" value="P:lipid metabolic process"/>
    <property type="evidence" value="ECO:0007669"/>
    <property type="project" value="InterPro"/>
</dbReference>
<name>A0A6A1WP53_9ROSI</name>
<evidence type="ECO:0000313" key="3">
    <source>
        <dbReference type="EMBL" id="KAB1227085.1"/>
    </source>
</evidence>
<evidence type="ECO:0000313" key="4">
    <source>
        <dbReference type="Proteomes" id="UP000516437"/>
    </source>
</evidence>
<dbReference type="InterPro" id="IPR001087">
    <property type="entry name" value="GDSL"/>
</dbReference>
<dbReference type="InterPro" id="IPR036514">
    <property type="entry name" value="SGNH_hydro_sf"/>
</dbReference>
<keyword evidence="4" id="KW-1185">Reference proteome</keyword>
<proteinExistence type="inferred from homology"/>
<dbReference type="CDD" id="cd01837">
    <property type="entry name" value="SGNH_plant_lipase_like"/>
    <property type="match status" value="1"/>
</dbReference>
<dbReference type="Proteomes" id="UP000516437">
    <property type="component" value="Chromosome 1"/>
</dbReference>
<dbReference type="PANTHER" id="PTHR45642:SF150">
    <property type="entry name" value="GDSL ESTERASE_LIPASE EXL3"/>
    <property type="match status" value="1"/>
</dbReference>
<dbReference type="InterPro" id="IPR035669">
    <property type="entry name" value="SGNH_plant_lipase-like"/>
</dbReference>
<dbReference type="PANTHER" id="PTHR45642">
    <property type="entry name" value="GDSL ESTERASE/LIPASE EXL3"/>
    <property type="match status" value="1"/>
</dbReference>
<evidence type="ECO:0000256" key="1">
    <source>
        <dbReference type="ARBA" id="ARBA00008668"/>
    </source>
</evidence>
<dbReference type="SUPFAM" id="SSF52266">
    <property type="entry name" value="SGNH hydrolase"/>
    <property type="match status" value="1"/>
</dbReference>
<dbReference type="GO" id="GO:0016298">
    <property type="term" value="F:lipase activity"/>
    <property type="evidence" value="ECO:0007669"/>
    <property type="project" value="InterPro"/>
</dbReference>